<dbReference type="OrthoDB" id="3295282at2"/>
<dbReference type="AlphaFoldDB" id="A0A6H9YID9"/>
<protein>
    <submittedName>
        <fullName evidence="1">Uncharacterized protein</fullName>
    </submittedName>
</protein>
<keyword evidence="2" id="KW-1185">Reference proteome</keyword>
<evidence type="ECO:0000313" key="2">
    <source>
        <dbReference type="Proteomes" id="UP000468735"/>
    </source>
</evidence>
<proteinExistence type="predicted"/>
<gene>
    <name evidence="1" type="ORF">F8566_27865</name>
</gene>
<evidence type="ECO:0000313" key="1">
    <source>
        <dbReference type="EMBL" id="KAB2345099.1"/>
    </source>
</evidence>
<accession>A0A6H9YID9</accession>
<comment type="caution">
    <text evidence="1">The sequence shown here is derived from an EMBL/GenBank/DDBJ whole genome shotgun (WGS) entry which is preliminary data.</text>
</comment>
<dbReference type="Proteomes" id="UP000468735">
    <property type="component" value="Unassembled WGS sequence"/>
</dbReference>
<name>A0A6H9YID9_9ACTN</name>
<dbReference type="EMBL" id="WBMT01000014">
    <property type="protein sequence ID" value="KAB2345099.1"/>
    <property type="molecule type" value="Genomic_DNA"/>
</dbReference>
<reference evidence="1 2" key="1">
    <citation type="submission" date="2019-09" db="EMBL/GenBank/DDBJ databases">
        <title>Actinomadura physcomitrii sp. nov., a novel actinomycete isolated from moss [Physcomitrium sphaericum (Ludw) Fuernr].</title>
        <authorList>
            <person name="Zhuang X."/>
            <person name="Liu C."/>
        </authorList>
    </citation>
    <scope>NUCLEOTIDE SEQUENCE [LARGE SCALE GENOMIC DNA]</scope>
    <source>
        <strain evidence="1 2">HMC1</strain>
    </source>
</reference>
<dbReference type="RefSeq" id="WP_151564811.1">
    <property type="nucleotide sequence ID" value="NZ_WBMT01000014.1"/>
</dbReference>
<organism evidence="1 2">
    <name type="scientific">Actinomadura rudentiformis</name>
    <dbReference type="NCBI Taxonomy" id="359158"/>
    <lineage>
        <taxon>Bacteria</taxon>
        <taxon>Bacillati</taxon>
        <taxon>Actinomycetota</taxon>
        <taxon>Actinomycetes</taxon>
        <taxon>Streptosporangiales</taxon>
        <taxon>Thermomonosporaceae</taxon>
        <taxon>Actinomadura</taxon>
    </lineage>
</organism>
<sequence length="162" mass="18867">MDVAVQWVRVYWTRRTRGGSGAAKRSALPEAFPLPNAEPPFVHEVWMSEGRDFEPVSELRDGPPSADQVELTESDGRLYVRLVPEISRYKLRGLEPGWARTGVPLKRRHTLRWQINYLITMNERGWYYRLDTLNVAYGVHSAEVFVHPPVRTIDGRTHLYWH</sequence>